<dbReference type="Gene3D" id="2.30.30.40">
    <property type="entry name" value="SH3 Domains"/>
    <property type="match status" value="1"/>
</dbReference>
<dbReference type="GO" id="GO:0000160">
    <property type="term" value="P:phosphorelay signal transduction system"/>
    <property type="evidence" value="ECO:0007669"/>
    <property type="project" value="InterPro"/>
</dbReference>
<dbReference type="SMART" id="SM00073">
    <property type="entry name" value="HPT"/>
    <property type="match status" value="1"/>
</dbReference>
<evidence type="ECO:0000259" key="9">
    <source>
        <dbReference type="PROSITE" id="PS50109"/>
    </source>
</evidence>
<dbReference type="InterPro" id="IPR005467">
    <property type="entry name" value="His_kinase_dom"/>
</dbReference>
<dbReference type="Proteomes" id="UP000177626">
    <property type="component" value="Unassembled WGS sequence"/>
</dbReference>
<keyword evidence="3 8" id="KW-0597">Phosphoprotein</keyword>
<dbReference type="Gene3D" id="3.30.565.10">
    <property type="entry name" value="Histidine kinase-like ATPase, C-terminal domain"/>
    <property type="match status" value="1"/>
</dbReference>
<dbReference type="PROSITE" id="PS50109">
    <property type="entry name" value="HIS_KIN"/>
    <property type="match status" value="1"/>
</dbReference>
<evidence type="ECO:0000256" key="2">
    <source>
        <dbReference type="ARBA" id="ARBA00012438"/>
    </source>
</evidence>
<dbReference type="SUPFAM" id="SSF55874">
    <property type="entry name" value="ATPase domain of HSP90 chaperone/DNA topoisomerase II/histidine kinase"/>
    <property type="match status" value="1"/>
</dbReference>
<protein>
    <recommendedName>
        <fullName evidence="2">histidine kinase</fullName>
        <ecNumber evidence="2">2.7.13.3</ecNumber>
    </recommendedName>
</protein>
<evidence type="ECO:0000256" key="6">
    <source>
        <dbReference type="ARBA" id="ARBA00022777"/>
    </source>
</evidence>
<dbReference type="PANTHER" id="PTHR43395">
    <property type="entry name" value="SENSOR HISTIDINE KINASE CHEA"/>
    <property type="match status" value="1"/>
</dbReference>
<evidence type="ECO:0000256" key="8">
    <source>
        <dbReference type="PROSITE-ProRule" id="PRU00110"/>
    </source>
</evidence>
<dbReference type="EMBL" id="MHKQ01000020">
    <property type="protein sequence ID" value="OGY93542.1"/>
    <property type="molecule type" value="Genomic_DNA"/>
</dbReference>
<dbReference type="GO" id="GO:0006935">
    <property type="term" value="P:chemotaxis"/>
    <property type="evidence" value="ECO:0007669"/>
    <property type="project" value="InterPro"/>
</dbReference>
<reference evidence="11 12" key="1">
    <citation type="journal article" date="2016" name="Nat. Commun.">
        <title>Thousands of microbial genomes shed light on interconnected biogeochemical processes in an aquifer system.</title>
        <authorList>
            <person name="Anantharaman K."/>
            <person name="Brown C.T."/>
            <person name="Hug L.A."/>
            <person name="Sharon I."/>
            <person name="Castelle C.J."/>
            <person name="Probst A.J."/>
            <person name="Thomas B.C."/>
            <person name="Singh A."/>
            <person name="Wilkins M.J."/>
            <person name="Karaoz U."/>
            <person name="Brodie E.L."/>
            <person name="Williams K.H."/>
            <person name="Hubbard S.S."/>
            <person name="Banfield J.F."/>
        </authorList>
    </citation>
    <scope>NUCLEOTIDE SEQUENCE [LARGE SCALE GENOMIC DNA]</scope>
</reference>
<feature type="domain" description="HPt" evidence="10">
    <location>
        <begin position="1"/>
        <end position="103"/>
    </location>
</feature>
<evidence type="ECO:0000256" key="3">
    <source>
        <dbReference type="ARBA" id="ARBA00022553"/>
    </source>
</evidence>
<comment type="catalytic activity">
    <reaction evidence="1">
        <text>ATP + protein L-histidine = ADP + protein N-phospho-L-histidine.</text>
        <dbReference type="EC" id="2.7.13.3"/>
    </reaction>
</comment>
<dbReference type="SMART" id="SM00260">
    <property type="entry name" value="CheW"/>
    <property type="match status" value="1"/>
</dbReference>
<name>A0A1G2BWN1_9BACT</name>
<dbReference type="InterPro" id="IPR036641">
    <property type="entry name" value="HPT_dom_sf"/>
</dbReference>
<dbReference type="EC" id="2.7.13.3" evidence="2"/>
<dbReference type="InterPro" id="IPR004358">
    <property type="entry name" value="Sig_transdc_His_kin-like_C"/>
</dbReference>
<comment type="function">
    <text evidence="7">Involved in the transmission of sensory signals from the chemoreceptors to the flagellar motors. CheA is autophosphorylated; it can transfer its phosphate group to either CheB or CheY.</text>
</comment>
<dbReference type="PRINTS" id="PR00344">
    <property type="entry name" value="BCTRLSENSOR"/>
</dbReference>
<evidence type="ECO:0000256" key="4">
    <source>
        <dbReference type="ARBA" id="ARBA00022679"/>
    </source>
</evidence>
<dbReference type="PANTHER" id="PTHR43395:SF10">
    <property type="entry name" value="CHEMOTAXIS PROTEIN CHEA"/>
    <property type="match status" value="1"/>
</dbReference>
<dbReference type="PROSITE" id="PS50894">
    <property type="entry name" value="HPT"/>
    <property type="match status" value="1"/>
</dbReference>
<dbReference type="FunFam" id="3.30.565.10:FF:000016">
    <property type="entry name" value="Chemotaxis protein CheA, putative"/>
    <property type="match status" value="1"/>
</dbReference>
<gene>
    <name evidence="11" type="ORF">A2406_02830</name>
</gene>
<accession>A0A1G2BWN1</accession>
<comment type="caution">
    <text evidence="11">The sequence shown here is derived from an EMBL/GenBank/DDBJ whole genome shotgun (WGS) entry which is preliminary data.</text>
</comment>
<keyword evidence="5" id="KW-0547">Nucleotide-binding</keyword>
<evidence type="ECO:0000256" key="7">
    <source>
        <dbReference type="ARBA" id="ARBA00035100"/>
    </source>
</evidence>
<dbReference type="Pfam" id="PF01627">
    <property type="entry name" value="Hpt"/>
    <property type="match status" value="1"/>
</dbReference>
<dbReference type="InterPro" id="IPR008207">
    <property type="entry name" value="Sig_transdc_His_kin_Hpt_dom"/>
</dbReference>
<dbReference type="Gene3D" id="1.20.120.160">
    <property type="entry name" value="HPT domain"/>
    <property type="match status" value="1"/>
</dbReference>
<dbReference type="CDD" id="cd00088">
    <property type="entry name" value="HPT"/>
    <property type="match status" value="1"/>
</dbReference>
<keyword evidence="4" id="KW-0808">Transferase</keyword>
<dbReference type="InterPro" id="IPR036061">
    <property type="entry name" value="CheW-like_dom_sf"/>
</dbReference>
<feature type="domain" description="Histidine kinase" evidence="9">
    <location>
        <begin position="194"/>
        <end position="387"/>
    </location>
</feature>
<dbReference type="SUPFAM" id="SSF50341">
    <property type="entry name" value="CheW-like"/>
    <property type="match status" value="1"/>
</dbReference>
<proteinExistence type="predicted"/>
<organism evidence="11 12">
    <name type="scientific">Candidatus Komeilibacteria bacterium RIFOXYC1_FULL_37_11</name>
    <dbReference type="NCBI Taxonomy" id="1798555"/>
    <lineage>
        <taxon>Bacteria</taxon>
        <taxon>Candidatus Komeiliibacteriota</taxon>
    </lineage>
</organism>
<dbReference type="InterPro" id="IPR003594">
    <property type="entry name" value="HATPase_dom"/>
</dbReference>
<dbReference type="SUPFAM" id="SSF47226">
    <property type="entry name" value="Histidine-containing phosphotransfer domain, HPT domain"/>
    <property type="match status" value="1"/>
</dbReference>
<dbReference type="Pfam" id="PF02518">
    <property type="entry name" value="HATPase_c"/>
    <property type="match status" value="1"/>
</dbReference>
<evidence type="ECO:0000256" key="1">
    <source>
        <dbReference type="ARBA" id="ARBA00000085"/>
    </source>
</evidence>
<dbReference type="AlphaFoldDB" id="A0A1G2BWN1"/>
<dbReference type="GO" id="GO:0004673">
    <property type="term" value="F:protein histidine kinase activity"/>
    <property type="evidence" value="ECO:0007669"/>
    <property type="project" value="UniProtKB-EC"/>
</dbReference>
<evidence type="ECO:0000259" key="10">
    <source>
        <dbReference type="PROSITE" id="PS50894"/>
    </source>
</evidence>
<evidence type="ECO:0000256" key="5">
    <source>
        <dbReference type="ARBA" id="ARBA00022741"/>
    </source>
</evidence>
<dbReference type="InterPro" id="IPR002545">
    <property type="entry name" value="CheW-lke_dom"/>
</dbReference>
<evidence type="ECO:0000313" key="12">
    <source>
        <dbReference type="Proteomes" id="UP000177626"/>
    </source>
</evidence>
<dbReference type="SMART" id="SM00387">
    <property type="entry name" value="HATPase_c"/>
    <property type="match status" value="1"/>
</dbReference>
<feature type="modified residue" description="Phosphohistidine" evidence="8">
    <location>
        <position position="46"/>
    </location>
</feature>
<sequence>MISEKYKDLYLSTTKQQLKKLSDLLLYLEKKPSNQNLIENIFRLIHSMKGAAATMGYKKTVDLLHAMESVVDGAYHRDLIIDSKILNLFFDTFGVLQENFKSIDKSSREIVLNKPILALKNSLGQKQKNKKPNQPREKHILGSLPSVAEVTISTEKLDAVSNSLDDLLINFMKAKNKVKDLGDVEFLKIYAENDQVLSSLRRQLEKIRIVSLKDVLSSLPYLAKEIARNEGKKVEIIIRDHDLSLDKAILDELMEILIQLIKNAVSHGISKQQSNGKVVIDFSLLDDRMHILVSDNGQGINWTEVADLAVKNKLITRQKLKTMSPEERKKVIFYVGVSKAQTLSTVSGRGVGLSLVKNKISELNGSISVSSSLGKGTQFAIDLPQPLSVFRGMIFGVLNYNFALPLDHIEKLVYLDEVKNFSKAKIFTYQKKKYEVVSVLNILNIKKFEPLYKYVALIHYQNKKFALPIFRQVEEEELVMKKIPLVLKNNKHIKGVAVSSQGQVILVLNISSLI</sequence>
<keyword evidence="6" id="KW-0418">Kinase</keyword>
<dbReference type="InterPro" id="IPR036890">
    <property type="entry name" value="HATPase_C_sf"/>
</dbReference>
<evidence type="ECO:0000313" key="11">
    <source>
        <dbReference type="EMBL" id="OGY93542.1"/>
    </source>
</evidence>
<dbReference type="Pfam" id="PF01584">
    <property type="entry name" value="CheW"/>
    <property type="match status" value="1"/>
</dbReference>
<dbReference type="InterPro" id="IPR051315">
    <property type="entry name" value="Bact_Chemotaxis_CheA"/>
</dbReference>